<protein>
    <submittedName>
        <fullName evidence="1">Uncharacterized protein</fullName>
    </submittedName>
</protein>
<evidence type="ECO:0000313" key="1">
    <source>
        <dbReference type="EMBL" id="CCF22296.1"/>
    </source>
</evidence>
<sequence length="81" mass="8787">MAEQRSGELRPPASARACQAPSTLVLSVSINITLRPAAIAALIKARESVVFPLPPFRAIVAITTRFSFGILILRKNSETQR</sequence>
<dbReference type="EMBL" id="FO082821">
    <property type="protein sequence ID" value="CCF22296.1"/>
    <property type="molecule type" value="Genomic_DNA"/>
</dbReference>
<geneLocation type="plasmid" evidence="1 2">
    <name>NT26_p1</name>
</geneLocation>
<proteinExistence type="predicted"/>
<dbReference type="KEGG" id="rht:NT26_p10275"/>
<name>L0NN83_9HYPH</name>
<keyword evidence="2" id="KW-1185">Reference proteome</keyword>
<dbReference type="AlphaFoldDB" id="L0NN83"/>
<organism evidence="1 2">
    <name type="scientific">Pseudorhizobium banfieldiae</name>
    <dbReference type="NCBI Taxonomy" id="1125847"/>
    <lineage>
        <taxon>Bacteria</taxon>
        <taxon>Pseudomonadati</taxon>
        <taxon>Pseudomonadota</taxon>
        <taxon>Alphaproteobacteria</taxon>
        <taxon>Hyphomicrobiales</taxon>
        <taxon>Rhizobiaceae</taxon>
        <taxon>Rhizobium/Agrobacterium group</taxon>
        <taxon>Pseudorhizobium</taxon>
    </lineage>
</organism>
<keyword evidence="1" id="KW-0614">Plasmid</keyword>
<dbReference type="Proteomes" id="UP000010792">
    <property type="component" value="Plasmid NT26_p1"/>
</dbReference>
<accession>L0NN83</accession>
<gene>
    <name evidence="1" type="ORF">NT26_p10275</name>
</gene>
<reference evidence="1 2" key="1">
    <citation type="journal article" date="2013" name="Genome Biol. Evol.">
        <title>Life in an arsenic-containing gold mine: genome and physiology of the autotrophic arsenite-oxidizing bacterium rhizobium sp. NT-26.</title>
        <authorList>
            <person name="Andres J."/>
            <person name="Arsene-Ploetze F."/>
            <person name="Barbe V."/>
            <person name="Brochier-Armanet C."/>
            <person name="Cleiss-Arnold J."/>
            <person name="Coppee J.Y."/>
            <person name="Dillies M.A."/>
            <person name="Geist"/>
            <person name="L"/>
            <person name="Joublin A."/>
            <person name="Koechler S."/>
            <person name="Lassalle F."/>
            <person name="Marchal M."/>
            <person name="Medigue C."/>
            <person name="Muller D."/>
            <person name="Nesme X."/>
            <person name="Plewniak F."/>
            <person name="Proux C."/>
            <person name="Ramirez-Bahena M.H."/>
            <person name="Schenowitz C."/>
            <person name="Sismeiro O."/>
            <person name="Vallenet D."/>
            <person name="Santini J.M."/>
            <person name="Bertin P.N."/>
        </authorList>
    </citation>
    <scope>NUCLEOTIDE SEQUENCE [LARGE SCALE GENOMIC DNA]</scope>
    <source>
        <strain evidence="1 2">NT-26</strain>
        <plasmid evidence="1 2">NT26_p1</plasmid>
    </source>
</reference>
<evidence type="ECO:0000313" key="2">
    <source>
        <dbReference type="Proteomes" id="UP000010792"/>
    </source>
</evidence>